<dbReference type="AlphaFoldDB" id="A0A136Q743"/>
<gene>
    <name evidence="1" type="ORF">HMPREF3293_00536</name>
</gene>
<keyword evidence="2" id="KW-1185">Reference proteome</keyword>
<organism evidence="1 2">
    <name type="scientific">Christensenella minuta</name>
    <dbReference type="NCBI Taxonomy" id="626937"/>
    <lineage>
        <taxon>Bacteria</taxon>
        <taxon>Bacillati</taxon>
        <taxon>Bacillota</taxon>
        <taxon>Clostridia</taxon>
        <taxon>Christensenellales</taxon>
        <taxon>Christensenellaceae</taxon>
        <taxon>Christensenella</taxon>
    </lineage>
</organism>
<protein>
    <submittedName>
        <fullName evidence="1">Uncharacterized protein</fullName>
    </submittedName>
</protein>
<evidence type="ECO:0000313" key="1">
    <source>
        <dbReference type="EMBL" id="KXK66493.1"/>
    </source>
</evidence>
<name>A0A136Q743_9FIRM</name>
<dbReference type="Gene3D" id="1.20.1440.60">
    <property type="entry name" value="23S rRNA-intervening sequence"/>
    <property type="match status" value="1"/>
</dbReference>
<accession>A0A136Q743</accession>
<dbReference type="SUPFAM" id="SSF158446">
    <property type="entry name" value="IVS-encoded protein-like"/>
    <property type="match status" value="1"/>
</dbReference>
<dbReference type="Proteomes" id="UP000070366">
    <property type="component" value="Unassembled WGS sequence"/>
</dbReference>
<dbReference type="RefSeq" id="WP_066522583.1">
    <property type="nucleotide sequence ID" value="NZ_CABMOF010000009.1"/>
</dbReference>
<reference evidence="1 2" key="1">
    <citation type="submission" date="2016-02" db="EMBL/GenBank/DDBJ databases">
        <authorList>
            <person name="Wen L."/>
            <person name="He K."/>
            <person name="Yang H."/>
        </authorList>
    </citation>
    <scope>NUCLEOTIDE SEQUENCE [LARGE SCALE GENOMIC DNA]</scope>
    <source>
        <strain evidence="1 2">DSM 22607</strain>
    </source>
</reference>
<dbReference type="STRING" id="626937.HMPREF3293_00536"/>
<dbReference type="EMBL" id="LSZW01000040">
    <property type="protein sequence ID" value="KXK66493.1"/>
    <property type="molecule type" value="Genomic_DNA"/>
</dbReference>
<comment type="caution">
    <text evidence="1">The sequence shown here is derived from an EMBL/GenBank/DDBJ whole genome shotgun (WGS) entry which is preliminary data.</text>
</comment>
<evidence type="ECO:0000313" key="2">
    <source>
        <dbReference type="Proteomes" id="UP000070366"/>
    </source>
</evidence>
<dbReference type="OrthoDB" id="3175090at2"/>
<dbReference type="KEGG" id="cmiu:B1H56_09745"/>
<proteinExistence type="predicted"/>
<dbReference type="InterPro" id="IPR036583">
    <property type="entry name" value="23S_rRNA_IVS_sf"/>
</dbReference>
<sequence length="96" mass="10648">MDIAERAYDYSVRVAELVRYLKAEEKDFPLSDKLLDCAVSAGLSTRTPDRKAAADSVREADYLIEMAAKAGYLTQRQAAHIREDGKALLSILKENG</sequence>